<gene>
    <name evidence="4" type="ORF">EV199_5182</name>
</gene>
<accession>A0A4Q7MLT2</accession>
<dbReference type="SMART" id="SM00448">
    <property type="entry name" value="REC"/>
    <property type="match status" value="1"/>
</dbReference>
<dbReference type="PROSITE" id="PS50930">
    <property type="entry name" value="HTH_LYTTR"/>
    <property type="match status" value="1"/>
</dbReference>
<keyword evidence="5" id="KW-1185">Reference proteome</keyword>
<evidence type="ECO:0000313" key="5">
    <source>
        <dbReference type="Proteomes" id="UP000293874"/>
    </source>
</evidence>
<evidence type="ECO:0000256" key="1">
    <source>
        <dbReference type="PROSITE-ProRule" id="PRU00169"/>
    </source>
</evidence>
<dbReference type="RefSeq" id="WP_130543685.1">
    <property type="nucleotide sequence ID" value="NZ_CP042431.1"/>
</dbReference>
<comment type="caution">
    <text evidence="4">The sequence shown here is derived from an EMBL/GenBank/DDBJ whole genome shotgun (WGS) entry which is preliminary data.</text>
</comment>
<dbReference type="PROSITE" id="PS50110">
    <property type="entry name" value="RESPONSE_REGULATORY"/>
    <property type="match status" value="1"/>
</dbReference>
<dbReference type="InterPro" id="IPR007492">
    <property type="entry name" value="LytTR_DNA-bd_dom"/>
</dbReference>
<dbReference type="Gene3D" id="2.40.50.1020">
    <property type="entry name" value="LytTr DNA-binding domain"/>
    <property type="match status" value="1"/>
</dbReference>
<dbReference type="Proteomes" id="UP000293874">
    <property type="component" value="Unassembled WGS sequence"/>
</dbReference>
<feature type="domain" description="Response regulatory" evidence="2">
    <location>
        <begin position="4"/>
        <end position="115"/>
    </location>
</feature>
<proteinExistence type="predicted"/>
<feature type="domain" description="HTH LytTR-type" evidence="3">
    <location>
        <begin position="134"/>
        <end position="234"/>
    </location>
</feature>
<dbReference type="InterPro" id="IPR001789">
    <property type="entry name" value="Sig_transdc_resp-reg_receiver"/>
</dbReference>
<evidence type="ECO:0000259" key="2">
    <source>
        <dbReference type="PROSITE" id="PS50110"/>
    </source>
</evidence>
<dbReference type="OrthoDB" id="9787344at2"/>
<dbReference type="InterPro" id="IPR011006">
    <property type="entry name" value="CheY-like_superfamily"/>
</dbReference>
<dbReference type="Pfam" id="PF00072">
    <property type="entry name" value="Response_reg"/>
    <property type="match status" value="1"/>
</dbReference>
<evidence type="ECO:0000313" key="4">
    <source>
        <dbReference type="EMBL" id="RZS69345.1"/>
    </source>
</evidence>
<sequence>MKINCLIIDDEPWALDLMEDFIQKIPYLRLVARCEGPMAARPYFDKEEIDLIFLDIRMPDLSGIQFLKTLPRKPSVIFVTAYNEFAVEGFELDAIDYLLKPVPFDRFVGAVSKAYEYISFRKNNRQVASNEDFIFIKTSHKIQKIFYEDIIYLEGLKDYTRIHLSGSRKPIVTLQSLKYFESRLPSTTFIRIHRSYIVSLRKLDTVSRKTVFLGETELPCSEHYRNILYTLIGENL</sequence>
<dbReference type="GO" id="GO:0000156">
    <property type="term" value="F:phosphorelay response regulator activity"/>
    <property type="evidence" value="ECO:0007669"/>
    <property type="project" value="InterPro"/>
</dbReference>
<evidence type="ECO:0000259" key="3">
    <source>
        <dbReference type="PROSITE" id="PS50930"/>
    </source>
</evidence>
<dbReference type="EMBL" id="SGXA01000003">
    <property type="protein sequence ID" value="RZS69345.1"/>
    <property type="molecule type" value="Genomic_DNA"/>
</dbReference>
<feature type="modified residue" description="4-aspartylphosphate" evidence="1">
    <location>
        <position position="55"/>
    </location>
</feature>
<keyword evidence="1" id="KW-0597">Phosphoprotein</keyword>
<dbReference type="Pfam" id="PF04397">
    <property type="entry name" value="LytTR"/>
    <property type="match status" value="1"/>
</dbReference>
<dbReference type="Gene3D" id="3.40.50.2300">
    <property type="match status" value="1"/>
</dbReference>
<dbReference type="SMART" id="SM00850">
    <property type="entry name" value="LytTR"/>
    <property type="match status" value="1"/>
</dbReference>
<reference evidence="4 5" key="1">
    <citation type="submission" date="2019-02" db="EMBL/GenBank/DDBJ databases">
        <title>Genomic Encyclopedia of Type Strains, Phase IV (KMG-IV): sequencing the most valuable type-strain genomes for metagenomic binning, comparative biology and taxonomic classification.</title>
        <authorList>
            <person name="Goeker M."/>
        </authorList>
    </citation>
    <scope>NUCLEOTIDE SEQUENCE [LARGE SCALE GENOMIC DNA]</scope>
    <source>
        <strain evidence="4 5">DSM 18116</strain>
    </source>
</reference>
<dbReference type="AlphaFoldDB" id="A0A4Q7MLT2"/>
<dbReference type="InterPro" id="IPR046947">
    <property type="entry name" value="LytR-like"/>
</dbReference>
<name>A0A4Q7MLT2_9BACT</name>
<dbReference type="GO" id="GO:0003677">
    <property type="term" value="F:DNA binding"/>
    <property type="evidence" value="ECO:0007669"/>
    <property type="project" value="InterPro"/>
</dbReference>
<dbReference type="PANTHER" id="PTHR37299:SF1">
    <property type="entry name" value="STAGE 0 SPORULATION PROTEIN A HOMOLOG"/>
    <property type="match status" value="1"/>
</dbReference>
<organism evidence="4 5">
    <name type="scientific">Pseudobacter ginsenosidimutans</name>
    <dbReference type="NCBI Taxonomy" id="661488"/>
    <lineage>
        <taxon>Bacteria</taxon>
        <taxon>Pseudomonadati</taxon>
        <taxon>Bacteroidota</taxon>
        <taxon>Chitinophagia</taxon>
        <taxon>Chitinophagales</taxon>
        <taxon>Chitinophagaceae</taxon>
        <taxon>Pseudobacter</taxon>
    </lineage>
</organism>
<protein>
    <submittedName>
        <fullName evidence="4">LytTR family two component transcriptional regulator</fullName>
    </submittedName>
</protein>
<dbReference type="PANTHER" id="PTHR37299">
    <property type="entry name" value="TRANSCRIPTIONAL REGULATOR-RELATED"/>
    <property type="match status" value="1"/>
</dbReference>
<dbReference type="SUPFAM" id="SSF52172">
    <property type="entry name" value="CheY-like"/>
    <property type="match status" value="1"/>
</dbReference>